<dbReference type="Proteomes" id="UP000248039">
    <property type="component" value="Unassembled WGS sequence"/>
</dbReference>
<evidence type="ECO:0000256" key="1">
    <source>
        <dbReference type="SAM" id="SignalP"/>
    </source>
</evidence>
<gene>
    <name evidence="2" type="ORF">C7C46_15370</name>
</gene>
<dbReference type="AlphaFoldDB" id="A0A2V4N445"/>
<accession>A0A2V4N445</accession>
<evidence type="ECO:0000313" key="3">
    <source>
        <dbReference type="Proteomes" id="UP000248039"/>
    </source>
</evidence>
<dbReference type="RefSeq" id="WP_110669940.1">
    <property type="nucleotide sequence ID" value="NZ_PYBW01000047.1"/>
</dbReference>
<feature type="signal peptide" evidence="1">
    <location>
        <begin position="1"/>
        <end position="28"/>
    </location>
</feature>
<feature type="chain" id="PRO_5016050037" evidence="1">
    <location>
        <begin position="29"/>
        <end position="439"/>
    </location>
</feature>
<proteinExistence type="predicted"/>
<comment type="caution">
    <text evidence="2">The sequence shown here is derived from an EMBL/GenBank/DDBJ whole genome shotgun (WGS) entry which is preliminary data.</text>
</comment>
<dbReference type="EMBL" id="PYBW01000047">
    <property type="protein sequence ID" value="PYC78891.1"/>
    <property type="molecule type" value="Genomic_DNA"/>
</dbReference>
<organism evidence="2 3">
    <name type="scientific">Streptomyces tateyamensis</name>
    <dbReference type="NCBI Taxonomy" id="565073"/>
    <lineage>
        <taxon>Bacteria</taxon>
        <taxon>Bacillati</taxon>
        <taxon>Actinomycetota</taxon>
        <taxon>Actinomycetes</taxon>
        <taxon>Kitasatosporales</taxon>
        <taxon>Streptomycetaceae</taxon>
        <taxon>Streptomyces</taxon>
    </lineage>
</organism>
<sequence length="439" mass="44528">MPKNWSTALATLGAALGLLAVAAAPVQAAAPAAPAGPARQEAHLLKPRTQVGAQAVIGGALVNRGGPVQTAPQVYIDYWGWGSDPSGEQDYLNRFLSSVGTTPWLATVNQYGAGAAPVLAGTWSDPAAVPASPTDAQIQAEAASAANHFGTGTSVNVQIVVATPSGHSTAGFGSNWCAYHGAVAALPNVTYTDLPYMTDAGGNCGAGYVNGSNGALDGVSIVEGHELAEAITDPLLNAWIDAGGNEIGDKCAWVNLANLTTSAGTFAVQPLWSNSANGCVLATNNPNLLSAPTFEQNTTGWQRLVPAGGIVNWANYNTAAGAPAPAHDGTGYLAFNTNIGGGSVYQDAPANVGVGAVYQASVWLSSQSGGASGTFCLWGLGASNTNACTGYNVNSATGYQLLQVTYRVNQPISTLRFQVYPTVNGGTTDMDTAALVRVG</sequence>
<evidence type="ECO:0000313" key="2">
    <source>
        <dbReference type="EMBL" id="PYC78891.1"/>
    </source>
</evidence>
<protein>
    <submittedName>
        <fullName evidence="2">Uncharacterized protein</fullName>
    </submittedName>
</protein>
<keyword evidence="1" id="KW-0732">Signal</keyword>
<name>A0A2V4N445_9ACTN</name>
<keyword evidence="3" id="KW-1185">Reference proteome</keyword>
<reference evidence="2 3" key="1">
    <citation type="submission" date="2018-03" db="EMBL/GenBank/DDBJ databases">
        <title>Bioinformatic expansion and discovery of thiopeptide antibiotics.</title>
        <authorList>
            <person name="Schwalen C.J."/>
            <person name="Hudson G.A."/>
            <person name="Mitchell D.A."/>
        </authorList>
    </citation>
    <scope>NUCLEOTIDE SEQUENCE [LARGE SCALE GENOMIC DNA]</scope>
    <source>
        <strain evidence="2 3">ATCC 21389</strain>
    </source>
</reference>
<dbReference type="OrthoDB" id="9801679at2"/>
<dbReference type="Gene3D" id="2.60.120.260">
    <property type="entry name" value="Galactose-binding domain-like"/>
    <property type="match status" value="1"/>
</dbReference>